<keyword evidence="5" id="KW-1185">Reference proteome</keyword>
<evidence type="ECO:0000256" key="2">
    <source>
        <dbReference type="ARBA" id="ARBA00022679"/>
    </source>
</evidence>
<evidence type="ECO:0000259" key="3">
    <source>
        <dbReference type="Pfam" id="PF01648"/>
    </source>
</evidence>
<organism evidence="4 5">
    <name type="scientific">Roseibium aggregatum</name>
    <dbReference type="NCBI Taxonomy" id="187304"/>
    <lineage>
        <taxon>Bacteria</taxon>
        <taxon>Pseudomonadati</taxon>
        <taxon>Pseudomonadota</taxon>
        <taxon>Alphaproteobacteria</taxon>
        <taxon>Hyphomicrobiales</taxon>
        <taxon>Stappiaceae</taxon>
        <taxon>Roseibium</taxon>
    </lineage>
</organism>
<sequence length="233" mass="25717">MPGTKAIILETTGCSSEDLESALEILSEDELQRFHAFHFDQDRKDYALAHALLRKTLSDLEPGTAPRDWQFAPMATGKPAVAGRSDLDFSLTHTRGLVACAVTREGVIGIDAETDQRTVEVDMLMRDVCSPGERQELAKVEGAHKTSRFLDFWTLKEAYLKAVGLGITADLTTVSFILADDRDIAISTPPDLRRPASSFQIGRRPGHWRVALAVFGGIDARDVEITLCEKRSF</sequence>
<reference evidence="5" key="1">
    <citation type="submission" date="2015-07" db="EMBL/GenBank/DDBJ databases">
        <authorList>
            <person name="Rodrigo-Torres Lidia"/>
            <person name="Arahal R.David."/>
        </authorList>
    </citation>
    <scope>NUCLEOTIDE SEQUENCE [LARGE SCALE GENOMIC DNA]</scope>
    <source>
        <strain evidence="5">CECT 4801</strain>
    </source>
</reference>
<evidence type="ECO:0000256" key="1">
    <source>
        <dbReference type="ARBA" id="ARBA00010990"/>
    </source>
</evidence>
<dbReference type="GO" id="GO:0019878">
    <property type="term" value="P:lysine biosynthetic process via aminoadipic acid"/>
    <property type="evidence" value="ECO:0007669"/>
    <property type="project" value="TreeGrafter"/>
</dbReference>
<evidence type="ECO:0000313" key="5">
    <source>
        <dbReference type="Proteomes" id="UP000048926"/>
    </source>
</evidence>
<dbReference type="Proteomes" id="UP000048926">
    <property type="component" value="Unassembled WGS sequence"/>
</dbReference>
<dbReference type="GO" id="GO:0008897">
    <property type="term" value="F:holo-[acyl-carrier-protein] synthase activity"/>
    <property type="evidence" value="ECO:0007669"/>
    <property type="project" value="InterPro"/>
</dbReference>
<dbReference type="GO" id="GO:0005829">
    <property type="term" value="C:cytosol"/>
    <property type="evidence" value="ECO:0007669"/>
    <property type="project" value="TreeGrafter"/>
</dbReference>
<dbReference type="OrthoDB" id="9808281at2"/>
<feature type="domain" description="4'-phosphopantetheinyl transferase" evidence="3">
    <location>
        <begin position="108"/>
        <end position="198"/>
    </location>
</feature>
<dbReference type="SUPFAM" id="SSF56214">
    <property type="entry name" value="4'-phosphopantetheinyl transferase"/>
    <property type="match status" value="2"/>
</dbReference>
<proteinExistence type="inferred from homology"/>
<protein>
    <submittedName>
        <fullName evidence="4">4'-phosphopantetheinyl transferase sfp</fullName>
        <ecNumber evidence="4">2.7.8.-</ecNumber>
    </submittedName>
</protein>
<dbReference type="InterPro" id="IPR037143">
    <property type="entry name" value="4-PPantetheinyl_Trfase_dom_sf"/>
</dbReference>
<dbReference type="GO" id="GO:0000287">
    <property type="term" value="F:magnesium ion binding"/>
    <property type="evidence" value="ECO:0007669"/>
    <property type="project" value="InterPro"/>
</dbReference>
<dbReference type="PANTHER" id="PTHR12215:SF10">
    <property type="entry name" value="L-AMINOADIPATE-SEMIALDEHYDE DEHYDROGENASE-PHOSPHOPANTETHEINYL TRANSFERASE"/>
    <property type="match status" value="1"/>
</dbReference>
<keyword evidence="2 4" id="KW-0808">Transferase</keyword>
<comment type="similarity">
    <text evidence="1">Belongs to the P-Pant transferase superfamily. Gsp/Sfp/HetI/AcpT family.</text>
</comment>
<gene>
    <name evidence="4" type="primary">sfp</name>
    <name evidence="4" type="ORF">LAL4801_00355</name>
</gene>
<accession>A0A0M6XVR3</accession>
<dbReference type="EMBL" id="CXST01000001">
    <property type="protein sequence ID" value="CTQ41935.1"/>
    <property type="molecule type" value="Genomic_DNA"/>
</dbReference>
<dbReference type="EC" id="2.7.8.-" evidence="4"/>
<dbReference type="RefSeq" id="WP_055653827.1">
    <property type="nucleotide sequence ID" value="NZ_CXST01000001.1"/>
</dbReference>
<dbReference type="AlphaFoldDB" id="A0A0M6XVR3"/>
<dbReference type="Pfam" id="PF01648">
    <property type="entry name" value="ACPS"/>
    <property type="match status" value="1"/>
</dbReference>
<dbReference type="PANTHER" id="PTHR12215">
    <property type="entry name" value="PHOSPHOPANTETHEINE TRANSFERASE"/>
    <property type="match status" value="1"/>
</dbReference>
<dbReference type="InterPro" id="IPR008278">
    <property type="entry name" value="4-PPantetheinyl_Trfase_dom"/>
</dbReference>
<dbReference type="Gene3D" id="3.90.470.20">
    <property type="entry name" value="4'-phosphopantetheinyl transferase domain"/>
    <property type="match status" value="2"/>
</dbReference>
<dbReference type="STRING" id="187304.B0E33_28305"/>
<dbReference type="InterPro" id="IPR050559">
    <property type="entry name" value="P-Pant_transferase_sf"/>
</dbReference>
<name>A0A0M6XVR3_9HYPH</name>
<evidence type="ECO:0000313" key="4">
    <source>
        <dbReference type="EMBL" id="CTQ41935.1"/>
    </source>
</evidence>